<evidence type="ECO:0008006" key="7">
    <source>
        <dbReference type="Google" id="ProtNLM"/>
    </source>
</evidence>
<comment type="similarity">
    <text evidence="1">Belongs to the transferase hexapeptide repeat family.</text>
</comment>
<reference evidence="5 6" key="1">
    <citation type="journal article" date="2019" name="Int. J. Syst. Evol. Microbiol.">
        <title>The Global Catalogue of Microorganisms (GCM) 10K type strain sequencing project: providing services to taxonomists for standard genome sequencing and annotation.</title>
        <authorList>
            <consortium name="The Broad Institute Genomics Platform"/>
            <consortium name="The Broad Institute Genome Sequencing Center for Infectious Disease"/>
            <person name="Wu L."/>
            <person name="Ma J."/>
        </authorList>
    </citation>
    <scope>NUCLEOTIDE SEQUENCE [LARGE SCALE GENOMIC DNA]</scope>
    <source>
        <strain evidence="5 6">JCM 13518</strain>
    </source>
</reference>
<gene>
    <name evidence="5" type="ORF">GCM10009710_29280</name>
</gene>
<evidence type="ECO:0000313" key="5">
    <source>
        <dbReference type="EMBL" id="GAA1747342.1"/>
    </source>
</evidence>
<evidence type="ECO:0000256" key="3">
    <source>
        <dbReference type="ARBA" id="ARBA00022737"/>
    </source>
</evidence>
<dbReference type="Proteomes" id="UP001501057">
    <property type="component" value="Unassembled WGS sequence"/>
</dbReference>
<dbReference type="EMBL" id="BAAAME010000005">
    <property type="protein sequence ID" value="GAA1747342.1"/>
    <property type="molecule type" value="Genomic_DNA"/>
</dbReference>
<dbReference type="CDD" id="cd03354">
    <property type="entry name" value="LbH_SAT"/>
    <property type="match status" value="1"/>
</dbReference>
<accession>A0ABN2K2Y0</accession>
<keyword evidence="4" id="KW-0012">Acyltransferase</keyword>
<dbReference type="RefSeq" id="WP_344202939.1">
    <property type="nucleotide sequence ID" value="NZ_BAAAME010000005.1"/>
</dbReference>
<evidence type="ECO:0000256" key="2">
    <source>
        <dbReference type="ARBA" id="ARBA00022679"/>
    </source>
</evidence>
<dbReference type="InterPro" id="IPR001451">
    <property type="entry name" value="Hexapep"/>
</dbReference>
<evidence type="ECO:0000256" key="1">
    <source>
        <dbReference type="ARBA" id="ARBA00007274"/>
    </source>
</evidence>
<dbReference type="SUPFAM" id="SSF51161">
    <property type="entry name" value="Trimeric LpxA-like enzymes"/>
    <property type="match status" value="1"/>
</dbReference>
<dbReference type="PANTHER" id="PTHR42811">
    <property type="entry name" value="SERINE ACETYLTRANSFERASE"/>
    <property type="match status" value="1"/>
</dbReference>
<keyword evidence="2" id="KW-0808">Transferase</keyword>
<evidence type="ECO:0000256" key="4">
    <source>
        <dbReference type="ARBA" id="ARBA00023315"/>
    </source>
</evidence>
<dbReference type="PROSITE" id="PS00101">
    <property type="entry name" value="HEXAPEP_TRANSFERASES"/>
    <property type="match status" value="1"/>
</dbReference>
<dbReference type="Gene3D" id="2.160.10.10">
    <property type="entry name" value="Hexapeptide repeat proteins"/>
    <property type="match status" value="1"/>
</dbReference>
<keyword evidence="6" id="KW-1185">Reference proteome</keyword>
<sequence>MAPADDLTFGELVASDLVRYTGRTGPWWTAIPRGLGRPGLWATLVVRAQQRLHARGSRRAAEMLRGLGLWWVGIDVAAGARIGPGVWFEHPVGIVIGNGVVIGAGVTVAQGVTLGVRHSDVAAPDDFPTIGDGAILGARSTVLGGVTVGAGAVVGAHTLVLHDVAPGTTVVGRTSAPHA</sequence>
<proteinExistence type="inferred from homology"/>
<organism evidence="5 6">
    <name type="scientific">Aeromicrobium alkaliterrae</name>
    <dbReference type="NCBI Taxonomy" id="302168"/>
    <lineage>
        <taxon>Bacteria</taxon>
        <taxon>Bacillati</taxon>
        <taxon>Actinomycetota</taxon>
        <taxon>Actinomycetes</taxon>
        <taxon>Propionibacteriales</taxon>
        <taxon>Nocardioidaceae</taxon>
        <taxon>Aeromicrobium</taxon>
    </lineage>
</organism>
<keyword evidence="3" id="KW-0677">Repeat</keyword>
<dbReference type="InterPro" id="IPR011004">
    <property type="entry name" value="Trimer_LpxA-like_sf"/>
</dbReference>
<comment type="caution">
    <text evidence="5">The sequence shown here is derived from an EMBL/GenBank/DDBJ whole genome shotgun (WGS) entry which is preliminary data.</text>
</comment>
<dbReference type="InterPro" id="IPR045304">
    <property type="entry name" value="LbH_SAT"/>
</dbReference>
<dbReference type="InterPro" id="IPR018357">
    <property type="entry name" value="Hexapep_transf_CS"/>
</dbReference>
<evidence type="ECO:0000313" key="6">
    <source>
        <dbReference type="Proteomes" id="UP001501057"/>
    </source>
</evidence>
<name>A0ABN2K2Y0_9ACTN</name>
<protein>
    <recommendedName>
        <fullName evidence="7">Serine acetyltransferase</fullName>
    </recommendedName>
</protein>
<dbReference type="Pfam" id="PF00132">
    <property type="entry name" value="Hexapep"/>
    <property type="match status" value="1"/>
</dbReference>